<sequence length="359" mass="42182">MTDSSTIASSSNRTHVHDRSRERGMRGGRGRGTRGHRGGLNSLFNQYQNNHHYTPKTIIQTPRQVKEWTLFNENNEKSIGSSLLPNQAPSQSYLTTSQEPSKLLTDPMDKKKKLIILDLNGTLASRTPNRQSMYVRPYQDQFLDYIFKYFKVMVWSSAQPHSVTHMCQLFGAYEEKLLRMWDRRYFNLSTSNYNRKSQTIKDLEIVWKGLGEENEFDATNTILIDDSPAKAIVQPYNSIHLSEFNHMSPSFLKYGEDELLHVVHYLERLRTQSNVCHFMFNEPFKSMDPTQKNKVNEDDFKAYHYIFGQEGRRLHDFNPTKQQKNKKKEGKGKEKKKEEEEEEDKEIRKIEQQLEITKL</sequence>
<comment type="subunit">
    <text evidence="1">Component of the TIM23 complex.</text>
</comment>
<feature type="compositionally biased region" description="Basic residues" evidence="2">
    <location>
        <begin position="26"/>
        <end position="37"/>
    </location>
</feature>
<name>A0A8H7S811_9FUNG</name>
<evidence type="ECO:0000256" key="2">
    <source>
        <dbReference type="SAM" id="MobiDB-lite"/>
    </source>
</evidence>
<comment type="caution">
    <text evidence="4">The sequence shown here is derived from an EMBL/GenBank/DDBJ whole genome shotgun (WGS) entry which is preliminary data.</text>
</comment>
<reference evidence="4 5" key="1">
    <citation type="submission" date="2020-12" db="EMBL/GenBank/DDBJ databases">
        <title>Metabolic potential, ecology and presence of endohyphal bacteria is reflected in genomic diversity of Mucoromycotina.</title>
        <authorList>
            <person name="Muszewska A."/>
            <person name="Okrasinska A."/>
            <person name="Steczkiewicz K."/>
            <person name="Drgas O."/>
            <person name="Orlowska M."/>
            <person name="Perlinska-Lenart U."/>
            <person name="Aleksandrzak-Piekarczyk T."/>
            <person name="Szatraj K."/>
            <person name="Zielenkiewicz U."/>
            <person name="Pilsyk S."/>
            <person name="Malc E."/>
            <person name="Mieczkowski P."/>
            <person name="Kruszewska J.S."/>
            <person name="Biernat P."/>
            <person name="Pawlowska J."/>
        </authorList>
    </citation>
    <scope>NUCLEOTIDE SEQUENCE [LARGE SCALE GENOMIC DNA]</scope>
    <source>
        <strain evidence="4 5">CBS 142.35</strain>
    </source>
</reference>
<dbReference type="Pfam" id="PF03031">
    <property type="entry name" value="NIF"/>
    <property type="match status" value="1"/>
</dbReference>
<comment type="function">
    <text evidence="1">Essential component of the TIM23 complex, a complex that mediates the translocation of transit peptide-containing proteins across the mitochondrial inner membrane.</text>
</comment>
<feature type="region of interest" description="Disordered" evidence="2">
    <location>
        <begin position="79"/>
        <end position="104"/>
    </location>
</feature>
<dbReference type="GO" id="GO:0005744">
    <property type="term" value="C:TIM23 mitochondrial import inner membrane translocase complex"/>
    <property type="evidence" value="ECO:0007669"/>
    <property type="project" value="UniProtKB-UniRule"/>
</dbReference>
<dbReference type="PANTHER" id="PTHR12210">
    <property type="entry name" value="DULLARD PROTEIN PHOSPHATASE"/>
    <property type="match status" value="1"/>
</dbReference>
<dbReference type="GO" id="GO:0015031">
    <property type="term" value="P:protein transport"/>
    <property type="evidence" value="ECO:0007669"/>
    <property type="project" value="UniProtKB-KW"/>
</dbReference>
<comment type="similarity">
    <text evidence="1">Belongs to the TIM50 family.</text>
</comment>
<keyword evidence="1" id="KW-0813">Transport</keyword>
<comment type="subcellular location">
    <subcellularLocation>
        <location evidence="1">Mitochondrion inner membrane</location>
        <topology evidence="1">Single-pass membrane protein</topology>
    </subcellularLocation>
</comment>
<dbReference type="Proteomes" id="UP000646827">
    <property type="component" value="Unassembled WGS sequence"/>
</dbReference>
<protein>
    <recommendedName>
        <fullName evidence="1">Mitochondrial import inner membrane translocase subunit TIM50</fullName>
    </recommendedName>
</protein>
<evidence type="ECO:0000256" key="1">
    <source>
        <dbReference type="RuleBase" id="RU365079"/>
    </source>
</evidence>
<dbReference type="PROSITE" id="PS50969">
    <property type="entry name" value="FCP1"/>
    <property type="match status" value="1"/>
</dbReference>
<proteinExistence type="inferred from homology"/>
<keyword evidence="1" id="KW-0496">Mitochondrion</keyword>
<dbReference type="OrthoDB" id="1711508at2759"/>
<feature type="region of interest" description="Disordered" evidence="2">
    <location>
        <begin position="1"/>
        <end position="41"/>
    </location>
</feature>
<feature type="compositionally biased region" description="Polar residues" evidence="2">
    <location>
        <begin position="79"/>
        <end position="100"/>
    </location>
</feature>
<evidence type="ECO:0000313" key="4">
    <source>
        <dbReference type="EMBL" id="KAG2223452.1"/>
    </source>
</evidence>
<gene>
    <name evidence="4" type="ORF">INT45_001200</name>
</gene>
<dbReference type="InterPro" id="IPR036412">
    <property type="entry name" value="HAD-like_sf"/>
</dbReference>
<dbReference type="EMBL" id="JAEPRB010000060">
    <property type="protein sequence ID" value="KAG2223452.1"/>
    <property type="molecule type" value="Genomic_DNA"/>
</dbReference>
<feature type="compositionally biased region" description="Basic and acidic residues" evidence="2">
    <location>
        <begin position="15"/>
        <end position="25"/>
    </location>
</feature>
<keyword evidence="1" id="KW-0809">Transit peptide</keyword>
<keyword evidence="1" id="KW-0811">Translocation</keyword>
<keyword evidence="1" id="KW-0653">Protein transport</keyword>
<feature type="compositionally biased region" description="Polar residues" evidence="2">
    <location>
        <begin position="1"/>
        <end position="13"/>
    </location>
</feature>
<feature type="domain" description="FCP1 homology" evidence="3">
    <location>
        <begin position="108"/>
        <end position="269"/>
    </location>
</feature>
<dbReference type="Gene3D" id="3.40.50.1000">
    <property type="entry name" value="HAD superfamily/HAD-like"/>
    <property type="match status" value="1"/>
</dbReference>
<dbReference type="SMART" id="SM00577">
    <property type="entry name" value="CPDc"/>
    <property type="match status" value="1"/>
</dbReference>
<dbReference type="InterPro" id="IPR023214">
    <property type="entry name" value="HAD_sf"/>
</dbReference>
<dbReference type="InterPro" id="IPR004274">
    <property type="entry name" value="FCP1_dom"/>
</dbReference>
<dbReference type="InterPro" id="IPR050365">
    <property type="entry name" value="TIM50"/>
</dbReference>
<dbReference type="AlphaFoldDB" id="A0A8H7S811"/>
<organism evidence="4 5">
    <name type="scientific">Circinella minor</name>
    <dbReference type="NCBI Taxonomy" id="1195481"/>
    <lineage>
        <taxon>Eukaryota</taxon>
        <taxon>Fungi</taxon>
        <taxon>Fungi incertae sedis</taxon>
        <taxon>Mucoromycota</taxon>
        <taxon>Mucoromycotina</taxon>
        <taxon>Mucoromycetes</taxon>
        <taxon>Mucorales</taxon>
        <taxon>Lichtheimiaceae</taxon>
        <taxon>Circinella</taxon>
    </lineage>
</organism>
<evidence type="ECO:0000259" key="3">
    <source>
        <dbReference type="PROSITE" id="PS50969"/>
    </source>
</evidence>
<dbReference type="SUPFAM" id="SSF56784">
    <property type="entry name" value="HAD-like"/>
    <property type="match status" value="1"/>
</dbReference>
<accession>A0A8H7S811</accession>
<keyword evidence="5" id="KW-1185">Reference proteome</keyword>
<feature type="region of interest" description="Disordered" evidence="2">
    <location>
        <begin position="313"/>
        <end position="348"/>
    </location>
</feature>
<evidence type="ECO:0000313" key="5">
    <source>
        <dbReference type="Proteomes" id="UP000646827"/>
    </source>
</evidence>